<accession>A0A2N3U6V8</accession>
<dbReference type="AlphaFoldDB" id="A0A2N3U6V8"/>
<evidence type="ECO:0000313" key="2">
    <source>
        <dbReference type="EMBL" id="PKV62478.1"/>
    </source>
</evidence>
<feature type="domain" description="N-acetyltransferase" evidence="1">
    <location>
        <begin position="1"/>
        <end position="146"/>
    </location>
</feature>
<sequence>MIRPYTSTDQEALLQILRLNTPQYFAPEEEANLVLYLQERREDYFVVEQEGQVVGAGGINYFDGYTWARLSWDLVHPAFQGKGIGRELTLFRISKLKEMPTMQWLQVRTSQLVYPFYQKLGFELEQVEPDFWAKGIDLYQMKMNLGA</sequence>
<name>A0A2N3U6V8_9BACT</name>
<dbReference type="Gene3D" id="3.40.630.30">
    <property type="match status" value="1"/>
</dbReference>
<dbReference type="Pfam" id="PF13673">
    <property type="entry name" value="Acetyltransf_10"/>
    <property type="match status" value="1"/>
</dbReference>
<dbReference type="GO" id="GO:0016747">
    <property type="term" value="F:acyltransferase activity, transferring groups other than amino-acyl groups"/>
    <property type="evidence" value="ECO:0007669"/>
    <property type="project" value="InterPro"/>
</dbReference>
<comment type="caution">
    <text evidence="2">The sequence shown here is derived from an EMBL/GenBank/DDBJ whole genome shotgun (WGS) entry which is preliminary data.</text>
</comment>
<dbReference type="CDD" id="cd04301">
    <property type="entry name" value="NAT_SF"/>
    <property type="match status" value="1"/>
</dbReference>
<keyword evidence="3" id="KW-1185">Reference proteome</keyword>
<gene>
    <name evidence="2" type="ORF">BD749_3681</name>
</gene>
<dbReference type="EMBL" id="PJMU01000005">
    <property type="protein sequence ID" value="PKV62478.1"/>
    <property type="molecule type" value="Genomic_DNA"/>
</dbReference>
<proteinExistence type="predicted"/>
<protein>
    <submittedName>
        <fullName evidence="2">Putative N-acetyltransferase YhbS</fullName>
    </submittedName>
</protein>
<organism evidence="2 3">
    <name type="scientific">Pontibacter ramchanderi</name>
    <dbReference type="NCBI Taxonomy" id="1179743"/>
    <lineage>
        <taxon>Bacteria</taxon>
        <taxon>Pseudomonadati</taxon>
        <taxon>Bacteroidota</taxon>
        <taxon>Cytophagia</taxon>
        <taxon>Cytophagales</taxon>
        <taxon>Hymenobacteraceae</taxon>
        <taxon>Pontibacter</taxon>
    </lineage>
</organism>
<dbReference type="PROSITE" id="PS51186">
    <property type="entry name" value="GNAT"/>
    <property type="match status" value="1"/>
</dbReference>
<reference evidence="2 3" key="1">
    <citation type="submission" date="2017-12" db="EMBL/GenBank/DDBJ databases">
        <title>Genomic Encyclopedia of Type Strains, Phase III (KMG-III): the genomes of soil and plant-associated and newly described type strains.</title>
        <authorList>
            <person name="Whitman W."/>
        </authorList>
    </citation>
    <scope>NUCLEOTIDE SEQUENCE [LARGE SCALE GENOMIC DNA]</scope>
    <source>
        <strain evidence="2 3">LP43</strain>
    </source>
</reference>
<keyword evidence="2" id="KW-0808">Transferase</keyword>
<evidence type="ECO:0000259" key="1">
    <source>
        <dbReference type="PROSITE" id="PS51186"/>
    </source>
</evidence>
<dbReference type="Proteomes" id="UP000233782">
    <property type="component" value="Unassembled WGS sequence"/>
</dbReference>
<evidence type="ECO:0000313" key="3">
    <source>
        <dbReference type="Proteomes" id="UP000233782"/>
    </source>
</evidence>
<dbReference type="OrthoDB" id="961272at2"/>
<dbReference type="InterPro" id="IPR000182">
    <property type="entry name" value="GNAT_dom"/>
</dbReference>
<dbReference type="SUPFAM" id="SSF55729">
    <property type="entry name" value="Acyl-CoA N-acyltransferases (Nat)"/>
    <property type="match status" value="1"/>
</dbReference>
<dbReference type="RefSeq" id="WP_101447133.1">
    <property type="nucleotide sequence ID" value="NZ_PJMU01000005.1"/>
</dbReference>
<dbReference type="InterPro" id="IPR016181">
    <property type="entry name" value="Acyl_CoA_acyltransferase"/>
</dbReference>